<feature type="chain" id="PRO_5005794419" evidence="1">
    <location>
        <begin position="25"/>
        <end position="136"/>
    </location>
</feature>
<name>A0A0M4FQE2_9EUPU</name>
<feature type="signal peptide" evidence="1">
    <location>
        <begin position="1"/>
        <end position="24"/>
    </location>
</feature>
<organism evidence="2">
    <name type="scientific">Theba pisana</name>
    <dbReference type="NCBI Taxonomy" id="145622"/>
    <lineage>
        <taxon>Eukaryota</taxon>
        <taxon>Metazoa</taxon>
        <taxon>Spiralia</taxon>
        <taxon>Lophotrochozoa</taxon>
        <taxon>Mollusca</taxon>
        <taxon>Gastropoda</taxon>
        <taxon>Heterobranchia</taxon>
        <taxon>Euthyneura</taxon>
        <taxon>Panpulmonata</taxon>
        <taxon>Eupulmonata</taxon>
        <taxon>Stylommatophora</taxon>
        <taxon>Helicina</taxon>
        <taxon>Helicoidea</taxon>
        <taxon>Helicidae</taxon>
        <taxon>Theba</taxon>
    </lineage>
</organism>
<reference evidence="2" key="1">
    <citation type="submission" date="2015-05" db="EMBL/GenBank/DDBJ databases">
        <title>Genes and peptides in the land snail Theba pisana.</title>
        <authorList>
            <person name="Adamson K.J."/>
            <person name="Cummins S.F."/>
        </authorList>
    </citation>
    <scope>NUCLEOTIDE SEQUENCE</scope>
    <source>
        <tissue evidence="2">Central nervous system</tissue>
    </source>
</reference>
<accession>A0A0M4FQE2</accession>
<proteinExistence type="evidence at transcript level"/>
<evidence type="ECO:0000313" key="2">
    <source>
        <dbReference type="EMBL" id="ALC76813.1"/>
    </source>
</evidence>
<sequence>MEMSLQRVSISMSLLVILVCSAEAMNYLAFPRMGRSGYLAFPRMGRSQAKSETAAEFGNCCGVGLKSELVIGHDGKEELRPVCTVNAECCQGLRELADQKPDGTYYSMCVPDLPFSLESNGPSSEVLKKLKTLMKK</sequence>
<protein>
    <submittedName>
        <fullName evidence="2">SCAP</fullName>
    </submittedName>
</protein>
<keyword evidence="1" id="KW-0732">Signal</keyword>
<evidence type="ECO:0000256" key="1">
    <source>
        <dbReference type="SAM" id="SignalP"/>
    </source>
</evidence>
<dbReference type="EMBL" id="KR758747">
    <property type="protein sequence ID" value="ALC76813.1"/>
    <property type="molecule type" value="mRNA"/>
</dbReference>
<dbReference type="AlphaFoldDB" id="A0A0M4FQE2"/>